<dbReference type="AlphaFoldDB" id="A0AB34KEE7"/>
<dbReference type="PANTHER" id="PTHR38793">
    <property type="entry name" value="SLATT_FUNGAL DOMAIN-CONTAINING PROTEIN-RELATED"/>
    <property type="match status" value="1"/>
</dbReference>
<organism evidence="4 5">
    <name type="scientific">Cladosporium halotolerans</name>
    <dbReference type="NCBI Taxonomy" id="1052096"/>
    <lineage>
        <taxon>Eukaryota</taxon>
        <taxon>Fungi</taxon>
        <taxon>Dikarya</taxon>
        <taxon>Ascomycota</taxon>
        <taxon>Pezizomycotina</taxon>
        <taxon>Dothideomycetes</taxon>
        <taxon>Dothideomycetidae</taxon>
        <taxon>Cladosporiales</taxon>
        <taxon>Cladosporiaceae</taxon>
        <taxon>Cladosporium</taxon>
    </lineage>
</organism>
<evidence type="ECO:0000256" key="1">
    <source>
        <dbReference type="SAM" id="MobiDB-lite"/>
    </source>
</evidence>
<feature type="compositionally biased region" description="Polar residues" evidence="1">
    <location>
        <begin position="14"/>
        <end position="24"/>
    </location>
</feature>
<proteinExistence type="predicted"/>
<name>A0AB34KEE7_9PEZI</name>
<evidence type="ECO:0000313" key="4">
    <source>
        <dbReference type="EMBL" id="KAL1583538.1"/>
    </source>
</evidence>
<keyword evidence="2" id="KW-1133">Transmembrane helix</keyword>
<dbReference type="RefSeq" id="XP_069226645.1">
    <property type="nucleotide sequence ID" value="XM_069376323.1"/>
</dbReference>
<feature type="domain" description="SMODS and SLOG-associating 2TM effector" evidence="3">
    <location>
        <begin position="56"/>
        <end position="142"/>
    </location>
</feature>
<dbReference type="PANTHER" id="PTHR38793:SF3">
    <property type="entry name" value="SMODS AND SLOG-ASSOCIATING 2TM EFFECTOR DOMAIN-CONTAINING PROTEIN"/>
    <property type="match status" value="1"/>
</dbReference>
<dbReference type="NCBIfam" id="NF033635">
    <property type="entry name" value="SLATT_fungal"/>
    <property type="match status" value="1"/>
</dbReference>
<feature type="region of interest" description="Disordered" evidence="1">
    <location>
        <begin position="1"/>
        <end position="24"/>
    </location>
</feature>
<protein>
    <recommendedName>
        <fullName evidence="3">SMODS and SLOG-associating 2TM effector domain-containing protein</fullName>
    </recommendedName>
</protein>
<sequence length="148" mass="16047">MSYTPIDLHDPPVSATSPTDTTKPPSQLRLYQTLVGDIDAPLSKRSAGRSLYQQTVAQERRAKHWFWISGLIFAVLVTAQIVFCLSISIGAQMGVTNNMISILAGVNTLVAAGIAALKALSLPDRKAAERLSLRQILERVDGRHSHGV</sequence>
<feature type="transmembrane region" description="Helical" evidence="2">
    <location>
        <begin position="65"/>
        <end position="93"/>
    </location>
</feature>
<dbReference type="EMBL" id="JAAQHG020000034">
    <property type="protein sequence ID" value="KAL1583538.1"/>
    <property type="molecule type" value="Genomic_DNA"/>
</dbReference>
<evidence type="ECO:0000313" key="5">
    <source>
        <dbReference type="Proteomes" id="UP000803884"/>
    </source>
</evidence>
<dbReference type="Pfam" id="PF18142">
    <property type="entry name" value="SLATT_fungal"/>
    <property type="match status" value="1"/>
</dbReference>
<keyword evidence="2" id="KW-0812">Transmembrane</keyword>
<keyword evidence="5" id="KW-1185">Reference proteome</keyword>
<gene>
    <name evidence="4" type="ORF">WHR41_07719</name>
</gene>
<dbReference type="GeneID" id="96009161"/>
<accession>A0AB34KEE7</accession>
<keyword evidence="2" id="KW-0472">Membrane</keyword>
<evidence type="ECO:0000256" key="2">
    <source>
        <dbReference type="SAM" id="Phobius"/>
    </source>
</evidence>
<dbReference type="Proteomes" id="UP000803884">
    <property type="component" value="Unassembled WGS sequence"/>
</dbReference>
<feature type="transmembrane region" description="Helical" evidence="2">
    <location>
        <begin position="99"/>
        <end position="120"/>
    </location>
</feature>
<comment type="caution">
    <text evidence="4">The sequence shown here is derived from an EMBL/GenBank/DDBJ whole genome shotgun (WGS) entry which is preliminary data.</text>
</comment>
<dbReference type="InterPro" id="IPR041622">
    <property type="entry name" value="SLATT_fungi"/>
</dbReference>
<evidence type="ECO:0000259" key="3">
    <source>
        <dbReference type="Pfam" id="PF18142"/>
    </source>
</evidence>
<reference evidence="4 5" key="1">
    <citation type="journal article" date="2020" name="Microbiol. Resour. Announc.">
        <title>Draft Genome Sequence of a Cladosporium Species Isolated from the Mesophotic Ascidian Didemnum maculosum.</title>
        <authorList>
            <person name="Gioti A."/>
            <person name="Siaperas R."/>
            <person name="Nikolaivits E."/>
            <person name="Le Goff G."/>
            <person name="Ouazzani J."/>
            <person name="Kotoulas G."/>
            <person name="Topakas E."/>
        </authorList>
    </citation>
    <scope>NUCLEOTIDE SEQUENCE [LARGE SCALE GENOMIC DNA]</scope>
    <source>
        <strain evidence="4 5">TM138-S3</strain>
    </source>
</reference>